<organism evidence="1 2">
    <name type="scientific">Niveispirillum lacus</name>
    <dbReference type="NCBI Taxonomy" id="1981099"/>
    <lineage>
        <taxon>Bacteria</taxon>
        <taxon>Pseudomonadati</taxon>
        <taxon>Pseudomonadota</taxon>
        <taxon>Alphaproteobacteria</taxon>
        <taxon>Rhodospirillales</taxon>
        <taxon>Azospirillaceae</taxon>
        <taxon>Niveispirillum</taxon>
    </lineage>
</organism>
<name>A0A255YSY2_9PROT</name>
<evidence type="ECO:0008006" key="3">
    <source>
        <dbReference type="Google" id="ProtNLM"/>
    </source>
</evidence>
<dbReference type="EMBL" id="NOXU01000031">
    <property type="protein sequence ID" value="OYQ32332.1"/>
    <property type="molecule type" value="Genomic_DNA"/>
</dbReference>
<proteinExistence type="predicted"/>
<reference evidence="1 2" key="1">
    <citation type="submission" date="2017-07" db="EMBL/GenBank/DDBJ databases">
        <title>Niveispirillum cyanobacteriorum sp. nov., isolated from cyanobacterial aggregates in a eutrophic lake.</title>
        <authorList>
            <person name="Cai H."/>
        </authorList>
    </citation>
    <scope>NUCLEOTIDE SEQUENCE [LARGE SCALE GENOMIC DNA]</scope>
    <source>
        <strain evidence="2">TH1-14</strain>
    </source>
</reference>
<accession>A0A255YSY2</accession>
<evidence type="ECO:0000313" key="2">
    <source>
        <dbReference type="Proteomes" id="UP000216998"/>
    </source>
</evidence>
<sequence>MTARGLFGPTGVDEKARGTGLGKALLLASLRAMAADGYAYAVIGGAGPVEFYVKAVGAIPIDGSEPGLYRGMLRPR</sequence>
<gene>
    <name evidence="1" type="ORF">CHU95_16135</name>
</gene>
<dbReference type="Proteomes" id="UP000216998">
    <property type="component" value="Unassembled WGS sequence"/>
</dbReference>
<dbReference type="AlphaFoldDB" id="A0A255YSY2"/>
<comment type="caution">
    <text evidence="1">The sequence shown here is derived from an EMBL/GenBank/DDBJ whole genome shotgun (WGS) entry which is preliminary data.</text>
</comment>
<dbReference type="Gene3D" id="3.40.630.30">
    <property type="match status" value="1"/>
</dbReference>
<dbReference type="InterPro" id="IPR016181">
    <property type="entry name" value="Acyl_CoA_acyltransferase"/>
</dbReference>
<evidence type="ECO:0000313" key="1">
    <source>
        <dbReference type="EMBL" id="OYQ32332.1"/>
    </source>
</evidence>
<dbReference type="SUPFAM" id="SSF55729">
    <property type="entry name" value="Acyl-CoA N-acyltransferases (Nat)"/>
    <property type="match status" value="1"/>
</dbReference>
<keyword evidence="2" id="KW-1185">Reference proteome</keyword>
<protein>
    <recommendedName>
        <fullName evidence="3">N-acetyltransferase domain-containing protein</fullName>
    </recommendedName>
</protein>